<sequence>MNTTAAIVLGEEAHIVAREPDGPRGESPLTAAERDDYSNLILLCPTDHTLIDKAPEDHSVEALLKIKADHEAWVRDSLGPKVDQAEIRWAQIVDQLSDKLSLDTWALDVHAFFDGGPITLAVTTEERLRECALWIAKRPWPAGQDKLKAAIRNMGIFLNELLSEFNVYAELRNGGERRRYPAFYKIPVWDTELYNSLLAEYRNNRTYLSDLTLEITRYVNLFGDLVREDLDPSFRHDEGLTEVMVEGQPLEYGAYVPQFAREDWEVALGTQALVAFKDSRASRSPRFKW</sequence>
<dbReference type="RefSeq" id="WP_404593204.1">
    <property type="nucleotide sequence ID" value="NZ_JBIYEW010000002.1"/>
</dbReference>
<evidence type="ECO:0000313" key="2">
    <source>
        <dbReference type="Proteomes" id="UP001620520"/>
    </source>
</evidence>
<dbReference type="Proteomes" id="UP001620520">
    <property type="component" value="Unassembled WGS sequence"/>
</dbReference>
<keyword evidence="2" id="KW-1185">Reference proteome</keyword>
<dbReference type="EMBL" id="JBIYEW010000002">
    <property type="protein sequence ID" value="MFK4637228.1"/>
    <property type="molecule type" value="Genomic_DNA"/>
</dbReference>
<evidence type="ECO:0008006" key="3">
    <source>
        <dbReference type="Google" id="ProtNLM"/>
    </source>
</evidence>
<accession>A0ABW8MZS5</accession>
<comment type="caution">
    <text evidence="1">The sequence shown here is derived from an EMBL/GenBank/DDBJ whole genome shotgun (WGS) entry which is preliminary data.</text>
</comment>
<proteinExistence type="predicted"/>
<name>A0ABW8MZS5_9MICC</name>
<evidence type="ECO:0000313" key="1">
    <source>
        <dbReference type="EMBL" id="MFK4637228.1"/>
    </source>
</evidence>
<gene>
    <name evidence="1" type="ORF">ABIA52_000117</name>
</gene>
<protein>
    <recommendedName>
        <fullName evidence="3">HNH endonuclease</fullName>
    </recommendedName>
</protein>
<organism evidence="1 2">
    <name type="scientific">Paenarthrobacter histidinolovorans</name>
    <dbReference type="NCBI Taxonomy" id="43664"/>
    <lineage>
        <taxon>Bacteria</taxon>
        <taxon>Bacillati</taxon>
        <taxon>Actinomycetota</taxon>
        <taxon>Actinomycetes</taxon>
        <taxon>Micrococcales</taxon>
        <taxon>Micrococcaceae</taxon>
        <taxon>Paenarthrobacter</taxon>
    </lineage>
</organism>
<reference evidence="1 2" key="1">
    <citation type="submission" date="2024-10" db="EMBL/GenBank/DDBJ databases">
        <title>Novel secondary metabolite-producing bacteria for plant disease control.</title>
        <authorList>
            <person name="Chevrette M."/>
        </authorList>
    </citation>
    <scope>NUCLEOTIDE SEQUENCE [LARGE SCALE GENOMIC DNA]</scope>
    <source>
        <strain evidence="1 2">J30 TE3557</strain>
    </source>
</reference>